<dbReference type="NCBIfam" id="TIGR01352">
    <property type="entry name" value="tonB_Cterm"/>
    <property type="match status" value="1"/>
</dbReference>
<sequence>MQGPFVSALAAAGLLHLALILAISFAPPEPEPSPESTLEVVIFKESGETTLQPRPDSALSQISRVGESVLGDAAETHYGDSTQEAEAEAPADAPADAAQPTPTPAEDSSPLEASAPLHSVALSNADAEPRVTTSLIPVEKTAPVLAAQSASEMAPVPATQALADTETRVDAAQILASRSLEIARLTASLEAKSEAYAKRVRRKSISASTRELSYASYLGAWARKVERIGNINYPQAAKEQRVYGSLILHVAVRSDGSVEQIRVVKSSGYDLLDEAAIQIVELAAPFSPFPPDIAAETDVLDIIRTWQFMRGNVLGWER</sequence>
<accession>A0A6M0JVJ0</accession>
<dbReference type="EMBL" id="JAAIJQ010000014">
    <property type="protein sequence ID" value="NEV61550.1"/>
    <property type="molecule type" value="Genomic_DNA"/>
</dbReference>
<dbReference type="AlphaFoldDB" id="A0A6M0JVJ0"/>
<keyword evidence="3" id="KW-0813">Transport</keyword>
<dbReference type="Gene3D" id="3.30.1150.10">
    <property type="match status" value="1"/>
</dbReference>
<proteinExistence type="inferred from homology"/>
<dbReference type="Pfam" id="PF03544">
    <property type="entry name" value="TonB_C"/>
    <property type="match status" value="1"/>
</dbReference>
<evidence type="ECO:0000256" key="7">
    <source>
        <dbReference type="ARBA" id="ARBA00022927"/>
    </source>
</evidence>
<dbReference type="GO" id="GO:0031992">
    <property type="term" value="F:energy transducer activity"/>
    <property type="evidence" value="ECO:0007669"/>
    <property type="project" value="TreeGrafter"/>
</dbReference>
<dbReference type="GO" id="GO:0015031">
    <property type="term" value="P:protein transport"/>
    <property type="evidence" value="ECO:0007669"/>
    <property type="project" value="UniProtKB-KW"/>
</dbReference>
<dbReference type="InterPro" id="IPR006260">
    <property type="entry name" value="TonB/TolA_C"/>
</dbReference>
<evidence type="ECO:0000313" key="12">
    <source>
        <dbReference type="EMBL" id="NEV61550.1"/>
    </source>
</evidence>
<evidence type="ECO:0000256" key="4">
    <source>
        <dbReference type="ARBA" id="ARBA00022475"/>
    </source>
</evidence>
<feature type="compositionally biased region" description="Low complexity" evidence="10">
    <location>
        <begin position="90"/>
        <end position="107"/>
    </location>
</feature>
<gene>
    <name evidence="12" type="ORF">G3446_06545</name>
</gene>
<keyword evidence="9" id="KW-0472">Membrane</keyword>
<comment type="caution">
    <text evidence="12">The sequence shown here is derived from an EMBL/GenBank/DDBJ whole genome shotgun (WGS) entry which is preliminary data.</text>
</comment>
<reference evidence="12 13" key="1">
    <citation type="submission" date="2020-02" db="EMBL/GenBank/DDBJ databases">
        <title>Genome sequences of Thiorhodococcus mannitoliphagus and Thiorhodococcus minor, purple sulfur photosynthetic bacteria in the gammaproteobacterial family, Chromatiaceae.</title>
        <authorList>
            <person name="Aviles F.A."/>
            <person name="Meyer T.E."/>
            <person name="Kyndt J.A."/>
        </authorList>
    </citation>
    <scope>NUCLEOTIDE SEQUENCE [LARGE SCALE GENOMIC DNA]</scope>
    <source>
        <strain evidence="12 13">DSM 11518</strain>
    </source>
</reference>
<keyword evidence="6" id="KW-0812">Transmembrane</keyword>
<keyword evidence="5" id="KW-0997">Cell inner membrane</keyword>
<dbReference type="Proteomes" id="UP000483379">
    <property type="component" value="Unassembled WGS sequence"/>
</dbReference>
<evidence type="ECO:0000256" key="6">
    <source>
        <dbReference type="ARBA" id="ARBA00022692"/>
    </source>
</evidence>
<dbReference type="SUPFAM" id="SSF74653">
    <property type="entry name" value="TolA/TonB C-terminal domain"/>
    <property type="match status" value="1"/>
</dbReference>
<keyword evidence="4" id="KW-1003">Cell membrane</keyword>
<name>A0A6M0JVJ0_9GAMM</name>
<evidence type="ECO:0000256" key="2">
    <source>
        <dbReference type="ARBA" id="ARBA00006555"/>
    </source>
</evidence>
<evidence type="ECO:0000256" key="10">
    <source>
        <dbReference type="SAM" id="MobiDB-lite"/>
    </source>
</evidence>
<evidence type="ECO:0000259" key="11">
    <source>
        <dbReference type="PROSITE" id="PS52015"/>
    </source>
</evidence>
<evidence type="ECO:0000256" key="5">
    <source>
        <dbReference type="ARBA" id="ARBA00022519"/>
    </source>
</evidence>
<dbReference type="GO" id="GO:0055085">
    <property type="term" value="P:transmembrane transport"/>
    <property type="evidence" value="ECO:0007669"/>
    <property type="project" value="InterPro"/>
</dbReference>
<feature type="region of interest" description="Disordered" evidence="10">
    <location>
        <begin position="76"/>
        <end position="112"/>
    </location>
</feature>
<keyword evidence="7" id="KW-0653">Protein transport</keyword>
<dbReference type="PANTHER" id="PTHR33446:SF11">
    <property type="entry name" value="TONB3"/>
    <property type="match status" value="1"/>
</dbReference>
<dbReference type="InterPro" id="IPR037682">
    <property type="entry name" value="TonB_C"/>
</dbReference>
<dbReference type="GO" id="GO:0098797">
    <property type="term" value="C:plasma membrane protein complex"/>
    <property type="evidence" value="ECO:0007669"/>
    <property type="project" value="TreeGrafter"/>
</dbReference>
<organism evidence="12 13">
    <name type="scientific">Thiorhodococcus minor</name>
    <dbReference type="NCBI Taxonomy" id="57489"/>
    <lineage>
        <taxon>Bacteria</taxon>
        <taxon>Pseudomonadati</taxon>
        <taxon>Pseudomonadota</taxon>
        <taxon>Gammaproteobacteria</taxon>
        <taxon>Chromatiales</taxon>
        <taxon>Chromatiaceae</taxon>
        <taxon>Thiorhodococcus</taxon>
    </lineage>
</organism>
<dbReference type="InterPro" id="IPR051045">
    <property type="entry name" value="TonB-dependent_transducer"/>
</dbReference>
<evidence type="ECO:0000256" key="8">
    <source>
        <dbReference type="ARBA" id="ARBA00022989"/>
    </source>
</evidence>
<protein>
    <submittedName>
        <fullName evidence="12">Energy transducer TonB</fullName>
    </submittedName>
</protein>
<feature type="domain" description="TonB C-terminal" evidence="11">
    <location>
        <begin position="218"/>
        <end position="315"/>
    </location>
</feature>
<dbReference type="PROSITE" id="PS52015">
    <property type="entry name" value="TONB_CTD"/>
    <property type="match status" value="1"/>
</dbReference>
<comment type="subcellular location">
    <subcellularLocation>
        <location evidence="1">Cell inner membrane</location>
        <topology evidence="1">Single-pass membrane protein</topology>
        <orientation evidence="1">Periplasmic side</orientation>
    </subcellularLocation>
</comment>
<dbReference type="PANTHER" id="PTHR33446">
    <property type="entry name" value="PROTEIN TONB-RELATED"/>
    <property type="match status" value="1"/>
</dbReference>
<evidence type="ECO:0000313" key="13">
    <source>
        <dbReference type="Proteomes" id="UP000483379"/>
    </source>
</evidence>
<keyword evidence="13" id="KW-1185">Reference proteome</keyword>
<keyword evidence="8" id="KW-1133">Transmembrane helix</keyword>
<evidence type="ECO:0000256" key="9">
    <source>
        <dbReference type="ARBA" id="ARBA00023136"/>
    </source>
</evidence>
<evidence type="ECO:0000256" key="1">
    <source>
        <dbReference type="ARBA" id="ARBA00004383"/>
    </source>
</evidence>
<evidence type="ECO:0000256" key="3">
    <source>
        <dbReference type="ARBA" id="ARBA00022448"/>
    </source>
</evidence>
<comment type="similarity">
    <text evidence="2">Belongs to the TonB family.</text>
</comment>